<evidence type="ECO:0008006" key="3">
    <source>
        <dbReference type="Google" id="ProtNLM"/>
    </source>
</evidence>
<accession>A0A2I0U6I4</accession>
<name>A0A2I0U6I4_LIMLA</name>
<sequence>MFKDNSMAKARVQKEYRLSEITLCKEVMVAYIHGYMSPISELKKPLQTIKNSKFSHNPLLQSKSEFLNRFQMPIMFIHKSMGPDRKHPRVLRDLVDVIAKLFSIIFERSWRTREVPEDWRKSYVMPVFKKGKKEDPENYRPVSLTSIHGKLMEQLILDVIPKHDYQEAVMLNWKTGTVPSAAPSPS</sequence>
<protein>
    <recommendedName>
        <fullName evidence="3">Rna-directed dna polymerase from mobile element jockey-like</fullName>
    </recommendedName>
</protein>
<dbReference type="PANTHER" id="PTHR33395:SF22">
    <property type="entry name" value="REVERSE TRANSCRIPTASE DOMAIN-CONTAINING PROTEIN"/>
    <property type="match status" value="1"/>
</dbReference>
<dbReference type="GO" id="GO:0031012">
    <property type="term" value="C:extracellular matrix"/>
    <property type="evidence" value="ECO:0007669"/>
    <property type="project" value="TreeGrafter"/>
</dbReference>
<dbReference type="Proteomes" id="UP000233556">
    <property type="component" value="Unassembled WGS sequence"/>
</dbReference>
<reference evidence="2" key="2">
    <citation type="submission" date="2017-12" db="EMBL/GenBank/DDBJ databases">
        <title>Genome sequence of the Bar-tailed Godwit (Limosa lapponica baueri).</title>
        <authorList>
            <person name="Lima N.C.B."/>
            <person name="Parody-Merino A.M."/>
            <person name="Battley P.F."/>
            <person name="Fidler A.E."/>
            <person name="Prosdocimi F."/>
        </authorList>
    </citation>
    <scope>NUCLEOTIDE SEQUENCE [LARGE SCALE GENOMIC DNA]</scope>
</reference>
<keyword evidence="2" id="KW-1185">Reference proteome</keyword>
<proteinExistence type="predicted"/>
<gene>
    <name evidence="1" type="ORF">llap_8030</name>
</gene>
<dbReference type="GO" id="GO:0061343">
    <property type="term" value="P:cell adhesion involved in heart morphogenesis"/>
    <property type="evidence" value="ECO:0007669"/>
    <property type="project" value="TreeGrafter"/>
</dbReference>
<dbReference type="EMBL" id="KZ506090">
    <property type="protein sequence ID" value="PKU41655.1"/>
    <property type="molecule type" value="Genomic_DNA"/>
</dbReference>
<evidence type="ECO:0000313" key="1">
    <source>
        <dbReference type="EMBL" id="PKU41655.1"/>
    </source>
</evidence>
<dbReference type="PANTHER" id="PTHR33395">
    <property type="entry name" value="TRANSCRIPTASE, PUTATIVE-RELATED-RELATED"/>
    <property type="match status" value="1"/>
</dbReference>
<dbReference type="AlphaFoldDB" id="A0A2I0U6I4"/>
<evidence type="ECO:0000313" key="2">
    <source>
        <dbReference type="Proteomes" id="UP000233556"/>
    </source>
</evidence>
<organism evidence="1 2">
    <name type="scientific">Limosa lapponica baueri</name>
    <dbReference type="NCBI Taxonomy" id="1758121"/>
    <lineage>
        <taxon>Eukaryota</taxon>
        <taxon>Metazoa</taxon>
        <taxon>Chordata</taxon>
        <taxon>Craniata</taxon>
        <taxon>Vertebrata</taxon>
        <taxon>Euteleostomi</taxon>
        <taxon>Archelosauria</taxon>
        <taxon>Archosauria</taxon>
        <taxon>Dinosauria</taxon>
        <taxon>Saurischia</taxon>
        <taxon>Theropoda</taxon>
        <taxon>Coelurosauria</taxon>
        <taxon>Aves</taxon>
        <taxon>Neognathae</taxon>
        <taxon>Neoaves</taxon>
        <taxon>Charadriiformes</taxon>
        <taxon>Scolopacidae</taxon>
        <taxon>Limosa</taxon>
    </lineage>
</organism>
<reference evidence="2" key="1">
    <citation type="submission" date="2017-11" db="EMBL/GenBank/DDBJ databases">
        <authorList>
            <person name="Lima N.C."/>
            <person name="Parody-Merino A.M."/>
            <person name="Battley P.F."/>
            <person name="Fidler A.E."/>
            <person name="Prosdocimi F."/>
        </authorList>
    </citation>
    <scope>NUCLEOTIDE SEQUENCE [LARGE SCALE GENOMIC DNA]</scope>
</reference>
<dbReference type="OrthoDB" id="416454at2759"/>
<dbReference type="GO" id="GO:0007508">
    <property type="term" value="P:larval heart development"/>
    <property type="evidence" value="ECO:0007669"/>
    <property type="project" value="TreeGrafter"/>
</dbReference>